<dbReference type="NCBIfam" id="TIGR01171">
    <property type="entry name" value="rplB_bact"/>
    <property type="match status" value="1"/>
</dbReference>
<comment type="caution">
    <text evidence="7">The sequence shown here is derived from an EMBL/GenBank/DDBJ whole genome shotgun (WGS) entry which is preliminary data.</text>
</comment>
<evidence type="ECO:0000313" key="7">
    <source>
        <dbReference type="EMBL" id="KAD6453320.1"/>
    </source>
</evidence>
<dbReference type="InterPro" id="IPR008991">
    <property type="entry name" value="Translation_prot_SH3-like_sf"/>
</dbReference>
<dbReference type="EMBL" id="SZYD01000004">
    <property type="protein sequence ID" value="KAD6453320.1"/>
    <property type="molecule type" value="Genomic_DNA"/>
</dbReference>
<dbReference type="AlphaFoldDB" id="A0A5N6PF17"/>
<evidence type="ECO:0000256" key="1">
    <source>
        <dbReference type="ARBA" id="ARBA00004474"/>
    </source>
</evidence>
<feature type="domain" description="Large ribosomal subunit protein uL2 C-terminal" evidence="6">
    <location>
        <begin position="530"/>
        <end position="667"/>
    </location>
</feature>
<dbReference type="GO" id="GO:0003723">
    <property type="term" value="F:RNA binding"/>
    <property type="evidence" value="ECO:0007669"/>
    <property type="project" value="InterPro"/>
</dbReference>
<name>A0A5N6PF17_9ASTR</name>
<feature type="region of interest" description="Disordered" evidence="5">
    <location>
        <begin position="30"/>
        <end position="63"/>
    </location>
</feature>
<dbReference type="GO" id="GO:0005762">
    <property type="term" value="C:mitochondrial large ribosomal subunit"/>
    <property type="evidence" value="ECO:0007669"/>
    <property type="project" value="TreeGrafter"/>
</dbReference>
<dbReference type="InterPro" id="IPR002171">
    <property type="entry name" value="Ribosomal_uL2"/>
</dbReference>
<dbReference type="Proteomes" id="UP000326396">
    <property type="component" value="Linkage Group LG12"/>
</dbReference>
<dbReference type="InterPro" id="IPR005880">
    <property type="entry name" value="Ribosomal_uL2_bac/org-type"/>
</dbReference>
<evidence type="ECO:0000259" key="6">
    <source>
        <dbReference type="SMART" id="SM01382"/>
    </source>
</evidence>
<comment type="similarity">
    <text evidence="2">Belongs to the universal ribosomal protein uL2 family.</text>
</comment>
<dbReference type="GO" id="GO:0009536">
    <property type="term" value="C:plastid"/>
    <property type="evidence" value="ECO:0007669"/>
    <property type="project" value="UniProtKB-SubCell"/>
</dbReference>
<dbReference type="InterPro" id="IPR014726">
    <property type="entry name" value="Ribosomal_uL2_dom3"/>
</dbReference>
<dbReference type="GO" id="GO:0016740">
    <property type="term" value="F:transferase activity"/>
    <property type="evidence" value="ECO:0007669"/>
    <property type="project" value="InterPro"/>
</dbReference>
<proteinExistence type="inferred from homology"/>
<dbReference type="SUPFAM" id="SSF50104">
    <property type="entry name" value="Translation proteins SH3-like domain"/>
    <property type="match status" value="1"/>
</dbReference>
<dbReference type="InterPro" id="IPR022669">
    <property type="entry name" value="Ribosomal_uL2_C"/>
</dbReference>
<dbReference type="PANTHER" id="PTHR13691:SF5">
    <property type="entry name" value="LARGE RIBOSOMAL SUBUNIT PROTEIN UL2M"/>
    <property type="match status" value="1"/>
</dbReference>
<keyword evidence="4" id="KW-0687">Ribonucleoprotein</keyword>
<dbReference type="PROSITE" id="PS00467">
    <property type="entry name" value="RIBOSOMAL_L2"/>
    <property type="match status" value="1"/>
</dbReference>
<dbReference type="GO" id="GO:0003735">
    <property type="term" value="F:structural constituent of ribosome"/>
    <property type="evidence" value="ECO:0007669"/>
    <property type="project" value="InterPro"/>
</dbReference>
<dbReference type="Gene3D" id="4.10.950.10">
    <property type="entry name" value="Ribosomal protein L2, domain 3"/>
    <property type="match status" value="1"/>
</dbReference>
<reference evidence="7 8" key="1">
    <citation type="submission" date="2019-05" db="EMBL/GenBank/DDBJ databases">
        <title>Mikania micrantha, genome provides insights into the molecular mechanism of rapid growth.</title>
        <authorList>
            <person name="Liu B."/>
        </authorList>
    </citation>
    <scope>NUCLEOTIDE SEQUENCE [LARGE SCALE GENOMIC DNA]</scope>
    <source>
        <strain evidence="7">NLD-2019</strain>
        <tissue evidence="7">Leaf</tissue>
    </source>
</reference>
<dbReference type="InterPro" id="IPR022671">
    <property type="entry name" value="Ribosomal_uL2_CS"/>
</dbReference>
<organism evidence="7 8">
    <name type="scientific">Mikania micrantha</name>
    <name type="common">bitter vine</name>
    <dbReference type="NCBI Taxonomy" id="192012"/>
    <lineage>
        <taxon>Eukaryota</taxon>
        <taxon>Viridiplantae</taxon>
        <taxon>Streptophyta</taxon>
        <taxon>Embryophyta</taxon>
        <taxon>Tracheophyta</taxon>
        <taxon>Spermatophyta</taxon>
        <taxon>Magnoliopsida</taxon>
        <taxon>eudicotyledons</taxon>
        <taxon>Gunneridae</taxon>
        <taxon>Pentapetalae</taxon>
        <taxon>asterids</taxon>
        <taxon>campanulids</taxon>
        <taxon>Asterales</taxon>
        <taxon>Asteraceae</taxon>
        <taxon>Asteroideae</taxon>
        <taxon>Heliantheae alliance</taxon>
        <taxon>Eupatorieae</taxon>
        <taxon>Mikania</taxon>
    </lineage>
</organism>
<dbReference type="Pfam" id="PF03947">
    <property type="entry name" value="Ribosomal_L2_C"/>
    <property type="match status" value="1"/>
</dbReference>
<feature type="region of interest" description="Disordered" evidence="5">
    <location>
        <begin position="641"/>
        <end position="672"/>
    </location>
</feature>
<evidence type="ECO:0000313" key="8">
    <source>
        <dbReference type="Proteomes" id="UP000326396"/>
    </source>
</evidence>
<evidence type="ECO:0000256" key="4">
    <source>
        <dbReference type="ARBA" id="ARBA00023274"/>
    </source>
</evidence>
<dbReference type="FunFam" id="4.10.950.10:FF:000001">
    <property type="entry name" value="50S ribosomal protein L2"/>
    <property type="match status" value="1"/>
</dbReference>
<comment type="subcellular location">
    <subcellularLocation>
        <location evidence="1">Plastid</location>
    </subcellularLocation>
</comment>
<protein>
    <recommendedName>
        <fullName evidence="6">Large ribosomal subunit protein uL2 C-terminal domain-containing protein</fullName>
    </recommendedName>
</protein>
<dbReference type="Gene3D" id="2.30.30.30">
    <property type="match status" value="1"/>
</dbReference>
<keyword evidence="3" id="KW-0689">Ribosomal protein</keyword>
<sequence>MWDHMDDTILLTTKLTNEAVRSGILSTKTQTAVGRSDDDTSSAVRGTKRKWFGKNKTTASAETSQSNPIVKNYGAIVSERKLTNEAVRSGILSTKTQTAVGRSDDDTSSAVRGTKRKWFGKNKTTASAETSQSNPIVKNYGAIVSERKLTNEAVRSGILSTKTQTAVGRSDDDTSSAVRGTKRKWFGKNKTTASAETSQSNPIVKNYGAIVSERKLTNEAVRSGILSTKTQTAVGRSDDDTSSAVRGTKRKWFGKNKTTASAETSQSNPIVKNYGAIVSERKLTNEAVRSGILSTKTQTAVGRSDDDTSSAVRGTKRKWFGKNKTTASAETSQSNPIVKNYGAIVSERKLTNEAVRSGILSTKTQTAVGRSDDDTSSAVRGTKRKWFGKNKTTASAETSQSNPIVKNYGAIVSERKLTNEAVRSGILSTKTQTAVGRSDDDTSSAVRGTKRKWFGKNKTTASAETSQSNPIVKNYGAIVSERKLTNEAVRSGILSTKTQTAVGRSDDDTSSAVRGTKRKWFGKNKTTASAETSQSNPIVKNYESTSTDMPLGTAIHNIEITLGKGGQLARAAGGVAKLIAKEGKSATLKLPSGEVRLISKNCSATVGQVGNVGVNQKSLGRVGSKRWLGKRPVVRGVVMNPVDHPHGGGEGRAPSGRKKPTTPWGYLALGKRNRKRNKYSDNLILRRRSK</sequence>
<dbReference type="PANTHER" id="PTHR13691">
    <property type="entry name" value="RIBOSOMAL PROTEIN L2"/>
    <property type="match status" value="1"/>
</dbReference>
<evidence type="ECO:0000256" key="3">
    <source>
        <dbReference type="ARBA" id="ARBA00022980"/>
    </source>
</evidence>
<accession>A0A5N6PF17</accession>
<dbReference type="InterPro" id="IPR014722">
    <property type="entry name" value="Rib_uL2_dom2"/>
</dbReference>
<dbReference type="SMART" id="SM01382">
    <property type="entry name" value="Ribosomal_L2_C"/>
    <property type="match status" value="1"/>
</dbReference>
<gene>
    <name evidence="7" type="ORF">E3N88_08025</name>
</gene>
<evidence type="ECO:0000256" key="5">
    <source>
        <dbReference type="SAM" id="MobiDB-lite"/>
    </source>
</evidence>
<evidence type="ECO:0000256" key="2">
    <source>
        <dbReference type="ARBA" id="ARBA00005636"/>
    </source>
</evidence>
<dbReference type="OrthoDB" id="563959at2759"/>
<dbReference type="GO" id="GO:0032543">
    <property type="term" value="P:mitochondrial translation"/>
    <property type="evidence" value="ECO:0007669"/>
    <property type="project" value="TreeGrafter"/>
</dbReference>
<keyword evidence="8" id="KW-1185">Reference proteome</keyword>